<evidence type="ECO:0000313" key="2">
    <source>
        <dbReference type="EMBL" id="KAG0116215.1"/>
    </source>
</evidence>
<proteinExistence type="predicted"/>
<dbReference type="EMBL" id="JADDUC010000182">
    <property type="protein sequence ID" value="KAG0116215.1"/>
    <property type="molecule type" value="Genomic_DNA"/>
</dbReference>
<sequence>MWSHFMGKKSVTGSPHLETPEEPAVPMVFSPSLRSLMEDMMELLTRELLKILLQERLLDENQGKYDLTDQQEIKRDKEYKGKGISQAKSFGSVSAQLGFLDAKDTKPCRGRLTSQAIRKGGKEAEKEAGCHQEAKQSNSIAIPHAPPGKALHILIWTSNPDLTKRQRREATHLCLSASQRAAHHGPVSCGKDSWARIHRMGFITTKPQFKPSCSIVPVREEDRGVMGKAMGQSDSWI</sequence>
<protein>
    <submittedName>
        <fullName evidence="2">Uncharacterized protein</fullName>
    </submittedName>
</protein>
<organism evidence="2">
    <name type="scientific">Lamprotornis superbus</name>
    <dbReference type="NCBI Taxonomy" id="245042"/>
    <lineage>
        <taxon>Eukaryota</taxon>
        <taxon>Metazoa</taxon>
        <taxon>Chordata</taxon>
        <taxon>Craniata</taxon>
        <taxon>Vertebrata</taxon>
        <taxon>Euteleostomi</taxon>
        <taxon>Archelosauria</taxon>
        <taxon>Archosauria</taxon>
        <taxon>Dinosauria</taxon>
        <taxon>Saurischia</taxon>
        <taxon>Theropoda</taxon>
        <taxon>Coelurosauria</taxon>
        <taxon>Aves</taxon>
        <taxon>Neognathae</taxon>
        <taxon>Neoaves</taxon>
        <taxon>Telluraves</taxon>
        <taxon>Australaves</taxon>
        <taxon>Passeriformes</taxon>
        <taxon>Sturnidae</taxon>
        <taxon>Lamprotornis</taxon>
    </lineage>
</organism>
<dbReference type="OrthoDB" id="9535999at2759"/>
<evidence type="ECO:0000256" key="1">
    <source>
        <dbReference type="SAM" id="MobiDB-lite"/>
    </source>
</evidence>
<evidence type="ECO:0000313" key="3">
    <source>
        <dbReference type="EMBL" id="KAI1234951.1"/>
    </source>
</evidence>
<name>A0A835NJI3_9PASS</name>
<comment type="caution">
    <text evidence="2">The sequence shown here is derived from an EMBL/GenBank/DDBJ whole genome shotgun (WGS) entry which is preliminary data.</text>
</comment>
<dbReference type="Proteomes" id="UP000618051">
    <property type="component" value="Unassembled WGS sequence"/>
</dbReference>
<gene>
    <name evidence="3" type="ORF">IHE44_0002577</name>
    <name evidence="2" type="ORF">IHE44_004589</name>
</gene>
<evidence type="ECO:0000313" key="4">
    <source>
        <dbReference type="Proteomes" id="UP000618051"/>
    </source>
</evidence>
<keyword evidence="4" id="KW-1185">Reference proteome</keyword>
<accession>A0A835NJI3</accession>
<dbReference type="AlphaFoldDB" id="A0A835NJI3"/>
<reference evidence="3 4" key="2">
    <citation type="journal article" date="2021" name="J. Hered.">
        <title>Feather Gene Expression Elucidates the Developmental Basis of Plumage Iridescence in African Starlings.</title>
        <authorList>
            <person name="Rubenstein D.R."/>
            <person name="Corvelo A."/>
            <person name="MacManes M.D."/>
            <person name="Maia R."/>
            <person name="Narzisi G."/>
            <person name="Rousaki A."/>
            <person name="Vandenabeele P."/>
            <person name="Shawkey M.D."/>
            <person name="Solomon J."/>
        </authorList>
    </citation>
    <scope>NUCLEOTIDE SEQUENCE [LARGE SCALE GENOMIC DNA]</scope>
    <source>
        <strain evidence="3">SS15</strain>
    </source>
</reference>
<feature type="region of interest" description="Disordered" evidence="1">
    <location>
        <begin position="1"/>
        <end position="23"/>
    </location>
</feature>
<reference evidence="3" key="3">
    <citation type="submission" date="2022-01" db="EMBL/GenBank/DDBJ databases">
        <authorList>
            <person name="Rubenstein D.R."/>
        </authorList>
    </citation>
    <scope>NUCLEOTIDE SEQUENCE</scope>
    <source>
        <strain evidence="3">SS15</strain>
        <tissue evidence="3">Liver</tissue>
    </source>
</reference>
<dbReference type="EMBL" id="JADDUC020000013">
    <property type="protein sequence ID" value="KAI1234951.1"/>
    <property type="molecule type" value="Genomic_DNA"/>
</dbReference>
<reference evidence="2" key="1">
    <citation type="submission" date="2020-10" db="EMBL/GenBank/DDBJ databases">
        <title>Feather gene expression reveals the developmental basis of iridescence in African starlings.</title>
        <authorList>
            <person name="Rubenstein D.R."/>
        </authorList>
    </citation>
    <scope>NUCLEOTIDE SEQUENCE</scope>
    <source>
        <strain evidence="2">SS15</strain>
        <tissue evidence="2">Liver</tissue>
    </source>
</reference>